<comment type="caution">
    <text evidence="1">The sequence shown here is derived from an EMBL/GenBank/DDBJ whole genome shotgun (WGS) entry which is preliminary data.</text>
</comment>
<reference evidence="1 2" key="1">
    <citation type="submission" date="2016-05" db="EMBL/GenBank/DDBJ databases">
        <title>Single-cell genome of chain-forming Candidatus Thiomargarita nelsonii and comparison to other large sulfur-oxidizing bacteria.</title>
        <authorList>
            <person name="Winkel M."/>
            <person name="Salman V."/>
            <person name="Woyke T."/>
            <person name="Schulz-Vogt H."/>
            <person name="Richter M."/>
            <person name="Flood B."/>
            <person name="Bailey J."/>
            <person name="Amann R."/>
            <person name="Mussmann M."/>
        </authorList>
    </citation>
    <scope>NUCLEOTIDE SEQUENCE [LARGE SCALE GENOMIC DNA]</scope>
    <source>
        <strain evidence="1 2">THI036</strain>
    </source>
</reference>
<protein>
    <submittedName>
        <fullName evidence="1">Uncharacterized protein</fullName>
    </submittedName>
</protein>
<sequence>MCDETLIVTDYGAVMMIDKEYWEEIQETLAERSDKKSLAALLEGHQLRDKGITPQGKTIDEVFNDL</sequence>
<evidence type="ECO:0000313" key="2">
    <source>
        <dbReference type="Proteomes" id="UP000076962"/>
    </source>
</evidence>
<accession>A0A176S0N3</accession>
<dbReference type="EMBL" id="LUTY01001558">
    <property type="protein sequence ID" value="OAD21545.1"/>
    <property type="molecule type" value="Genomic_DNA"/>
</dbReference>
<name>A0A176S0N3_9GAMM</name>
<keyword evidence="2" id="KW-1185">Reference proteome</keyword>
<dbReference type="AlphaFoldDB" id="A0A176S0N3"/>
<evidence type="ECO:0000313" key="1">
    <source>
        <dbReference type="EMBL" id="OAD21545.1"/>
    </source>
</evidence>
<proteinExistence type="predicted"/>
<dbReference type="Proteomes" id="UP000076962">
    <property type="component" value="Unassembled WGS sequence"/>
</dbReference>
<gene>
    <name evidence="1" type="ORF">THIOM_002681</name>
</gene>
<organism evidence="1 2">
    <name type="scientific">Candidatus Thiomargarita nelsonii</name>
    <dbReference type="NCBI Taxonomy" id="1003181"/>
    <lineage>
        <taxon>Bacteria</taxon>
        <taxon>Pseudomonadati</taxon>
        <taxon>Pseudomonadota</taxon>
        <taxon>Gammaproteobacteria</taxon>
        <taxon>Thiotrichales</taxon>
        <taxon>Thiotrichaceae</taxon>
        <taxon>Thiomargarita</taxon>
    </lineage>
</organism>